<protein>
    <submittedName>
        <fullName evidence="1">Uncharacterized protein</fullName>
    </submittedName>
</protein>
<proteinExistence type="predicted"/>
<sequence length="148" mass="16672">MRRDARDLTYSFRRQGIEIGEVMDDFYGLSFIVYGCVTPGAAVPESLFLVESYHNCVNDSWNVIRFGASSFIGIGSMGEDLSSHSSTVALVVHYVVYLAREHLYTVSSHCTISFFFFIFCRKSWCGPKNISVLCSRLFFHCSQTVASC</sequence>
<comment type="caution">
    <text evidence="1">The sequence shown here is derived from an EMBL/GenBank/DDBJ whole genome shotgun (WGS) entry which is preliminary data.</text>
</comment>
<reference evidence="1" key="1">
    <citation type="submission" date="2022-03" db="EMBL/GenBank/DDBJ databases">
        <authorList>
            <person name="Legras J.-L."/>
            <person name="Devillers H."/>
            <person name="Grondin C."/>
        </authorList>
    </citation>
    <scope>NUCLEOTIDE SEQUENCE</scope>
    <source>
        <strain evidence="1">CLIB 1423</strain>
    </source>
</reference>
<evidence type="ECO:0000313" key="2">
    <source>
        <dbReference type="Proteomes" id="UP000837801"/>
    </source>
</evidence>
<dbReference type="AlphaFoldDB" id="A0A9P0W0I7"/>
<dbReference type="EMBL" id="CAKXYY010000021">
    <property type="protein sequence ID" value="CAH2355074.1"/>
    <property type="molecule type" value="Genomic_DNA"/>
</dbReference>
<dbReference type="Proteomes" id="UP000837801">
    <property type="component" value="Unassembled WGS sequence"/>
</dbReference>
<gene>
    <name evidence="1" type="ORF">CLIB1423_21S01222</name>
</gene>
<keyword evidence="2" id="KW-1185">Reference proteome</keyword>
<accession>A0A9P0W0I7</accession>
<evidence type="ECO:0000313" key="1">
    <source>
        <dbReference type="EMBL" id="CAH2355074.1"/>
    </source>
</evidence>
<organism evidence="1 2">
    <name type="scientific">[Candida] railenensis</name>
    <dbReference type="NCBI Taxonomy" id="45579"/>
    <lineage>
        <taxon>Eukaryota</taxon>
        <taxon>Fungi</taxon>
        <taxon>Dikarya</taxon>
        <taxon>Ascomycota</taxon>
        <taxon>Saccharomycotina</taxon>
        <taxon>Pichiomycetes</taxon>
        <taxon>Debaryomycetaceae</taxon>
        <taxon>Kurtzmaniella</taxon>
    </lineage>
</organism>
<name>A0A9P0W0I7_9ASCO</name>